<dbReference type="Proteomes" id="UP001204798">
    <property type="component" value="Unassembled WGS sequence"/>
</dbReference>
<organism evidence="1 2">
    <name type="scientific">Candidatus Fervidibacter sacchari</name>
    <dbReference type="NCBI Taxonomy" id="1448929"/>
    <lineage>
        <taxon>Bacteria</taxon>
        <taxon>Candidatus Fervidibacterota</taxon>
        <taxon>Candidatus Fervidibacter</taxon>
    </lineage>
</organism>
<protein>
    <recommendedName>
        <fullName evidence="3">NlpC/P60 domain-containing protein</fullName>
    </recommendedName>
</protein>
<dbReference type="SUPFAM" id="SSF54001">
    <property type="entry name" value="Cysteine proteinases"/>
    <property type="match status" value="1"/>
</dbReference>
<accession>A0ABT2ETJ0</accession>
<proteinExistence type="predicted"/>
<dbReference type="RefSeq" id="WP_259102356.1">
    <property type="nucleotide sequence ID" value="NZ_CP130454.1"/>
</dbReference>
<evidence type="ECO:0000313" key="2">
    <source>
        <dbReference type="Proteomes" id="UP001204798"/>
    </source>
</evidence>
<evidence type="ECO:0008006" key="3">
    <source>
        <dbReference type="Google" id="ProtNLM"/>
    </source>
</evidence>
<name>A0ABT2ETJ0_9BACT</name>
<dbReference type="Gene3D" id="3.90.1720.10">
    <property type="entry name" value="endopeptidase domain like (from Nostoc punctiforme)"/>
    <property type="match status" value="1"/>
</dbReference>
<reference evidence="1 2" key="1">
    <citation type="submission" date="2022-08" db="EMBL/GenBank/DDBJ databases">
        <title>Bacterial and archaeal communities from various locations to study Microbial Dark Matter (Phase II).</title>
        <authorList>
            <person name="Stepanauskas R."/>
        </authorList>
    </citation>
    <scope>NUCLEOTIDE SEQUENCE [LARGE SCALE GENOMIC DNA]</scope>
    <source>
        <strain evidence="1 2">PD1</strain>
    </source>
</reference>
<sequence length="840" mass="96948">MWRDEDEDGAPDRLLKVIGYGREISWKAPMEAGVYWIELVIDDDGNPDLDAYPQKLECEKCTVDSNDDDPAVRDWVKVNVAGYVRLLSNSPHHIVYRHLSDEPLGDPPTLEPIIAPFSPDDPSEDEPPLTEEMEEECSEEAFVPEAIFPEPEIPETFEPPIYIDPPPDSLLENPVIHFQVEVRGYPYWQFQIIIYPAGKDEPIATYGRILPASETQVSVSWDEIFPKQKPPSGTYTYDILVKGIEGQIAPLRLQDWDDKRLSEQAKIEGFTVNTLLNDDLSNPIVNFFVRFRVSNGNVIAAWVEFRNFQQRLFQTIYLKQESKEEEWWLGWWQLPSTCLGSPEVWGEWEVIACAEVTEKGRRRVVKESVQIVPILLGISGYALGYAIHNGNGYLKINWTSEQIDPNLLAPYVGWQVHFYAFVNVIWKVGANYHLVWYSDDALSENQLQEFFIWITPTGGLFGCPVHKLLKSLRQYLNLQVTWRRFRNVVRCQERHLNGTERWYGMELEDWKTSPSLKYVWTIDRPGVSHWGVKITWRMQQNGTKPETKGKAVLHQIVYLYPTNRKGGHQVIRLGSDGKEYHPTQQGGWMERVGDDRLNRLEVGNRNKVLQTLWLPNPWYGRIAARQRWEASSITFDPDDPFFDAYPDRQEAMNRQAQFHARLMEWASSFLNTPYAWGGQTRGGFQSRSPSDFTCSADLDPNSNIQWWHKTDRVSRIGSSLNLYFGYGYGIDCSGFLGEVAYIAGKTISDMGASTMRKTPLAKDITNWKFVRPGDFLAHPKHVVYVVRVKSLKPLEIECIEAYPGEIKGSDWRGRVRYTTRRFGDPNYLLEGYKPRRWIAP</sequence>
<keyword evidence="2" id="KW-1185">Reference proteome</keyword>
<evidence type="ECO:0000313" key="1">
    <source>
        <dbReference type="EMBL" id="MCS3921288.1"/>
    </source>
</evidence>
<gene>
    <name evidence="1" type="ORF">M2350_003737</name>
</gene>
<comment type="caution">
    <text evidence="1">The sequence shown here is derived from an EMBL/GenBank/DDBJ whole genome shotgun (WGS) entry which is preliminary data.</text>
</comment>
<dbReference type="EMBL" id="JANUCP010000012">
    <property type="protein sequence ID" value="MCS3921288.1"/>
    <property type="molecule type" value="Genomic_DNA"/>
</dbReference>
<dbReference type="InterPro" id="IPR038765">
    <property type="entry name" value="Papain-like_cys_pep_sf"/>
</dbReference>